<reference evidence="2 3" key="1">
    <citation type="submission" date="2017-04" db="EMBL/GenBank/DDBJ databases">
        <title>Genome Sequence of the Model Brown-Rot Fungus Postia placenta SB12.</title>
        <authorList>
            <consortium name="DOE Joint Genome Institute"/>
            <person name="Gaskell J."/>
            <person name="Kersten P."/>
            <person name="Larrondo L.F."/>
            <person name="Canessa P."/>
            <person name="Martinez D."/>
            <person name="Hibbett D."/>
            <person name="Schmoll M."/>
            <person name="Kubicek C.P."/>
            <person name="Martinez A.T."/>
            <person name="Yadav J."/>
            <person name="Master E."/>
            <person name="Magnuson J.K."/>
            <person name="James T."/>
            <person name="Yaver D."/>
            <person name="Berka R."/>
            <person name="Labutti K."/>
            <person name="Lipzen A."/>
            <person name="Aerts A."/>
            <person name="Barry K."/>
            <person name="Henrissat B."/>
            <person name="Blanchette R."/>
            <person name="Grigoriev I."/>
            <person name="Cullen D."/>
        </authorList>
    </citation>
    <scope>NUCLEOTIDE SEQUENCE [LARGE SCALE GENOMIC DNA]</scope>
    <source>
        <strain evidence="2 3">MAD-698-R-SB12</strain>
    </source>
</reference>
<organism evidence="2 3">
    <name type="scientific">Postia placenta MAD-698-R-SB12</name>
    <dbReference type="NCBI Taxonomy" id="670580"/>
    <lineage>
        <taxon>Eukaryota</taxon>
        <taxon>Fungi</taxon>
        <taxon>Dikarya</taxon>
        <taxon>Basidiomycota</taxon>
        <taxon>Agaricomycotina</taxon>
        <taxon>Agaricomycetes</taxon>
        <taxon>Polyporales</taxon>
        <taxon>Adustoporiaceae</taxon>
        <taxon>Rhodonia</taxon>
    </lineage>
</organism>
<evidence type="ECO:0000313" key="2">
    <source>
        <dbReference type="EMBL" id="OSX60893.1"/>
    </source>
</evidence>
<name>A0A1X6MXE8_9APHY</name>
<dbReference type="Proteomes" id="UP000194127">
    <property type="component" value="Unassembled WGS sequence"/>
</dbReference>
<dbReference type="EMBL" id="KZ110599">
    <property type="protein sequence ID" value="OSX60893.1"/>
    <property type="molecule type" value="Genomic_DNA"/>
</dbReference>
<keyword evidence="1" id="KW-0175">Coiled coil</keyword>
<proteinExistence type="predicted"/>
<sequence>MFNLRHCIFGNPLWTPWRKHTLRIQEYLAIVNIHLAKVRQPASAELMLHIRSAVSPAIQPADYFMEQKILPIPVDNTSMQLSAPLDVKQTALTLFFSRCSREQHQQHLREEADHKHKHREELAHRRMAQAIKKVERQRELARARKQKSRVKQKLKEIAEGVRDADGKLKKLACPDVVKSIVSELSALQKKGIPVSLLTAHAIMVAHIKNAAPELLTAPVRKGVTFKCSDHFMRTFLKKEMDWGPRKPTRSAQKIPADAMQQCLVSFARQARKIRDYGIPSACHVNIDQTNVQLLMSMRKTFKKIRSNQVASVGNDENYVDNILVLYFMRQKESLHLPDDQPCDTGIQQPLKHVIRQAQHADLVAEALDQIKNKPGGSDPQMKVDMTLGTLRDRSVGWLVDAYRAVNKPEIVKKAFELCQIEDKPYNLSHQSLTSHAALQLLRNIEQNEPDVWQLVCGYGSEAQHAAGANADEPLFMDEMDELIDDASIPFSKVVDHIHAGSKMALFGYILNMDGSLSACAAIEQLNHDGLQFTAPRDLEIVGDQLQKRCKMA</sequence>
<protein>
    <submittedName>
        <fullName evidence="2">Uncharacterized protein</fullName>
    </submittedName>
</protein>
<accession>A0A1X6MXE8</accession>
<feature type="coiled-coil region" evidence="1">
    <location>
        <begin position="124"/>
        <end position="160"/>
    </location>
</feature>
<evidence type="ECO:0000313" key="3">
    <source>
        <dbReference type="Proteomes" id="UP000194127"/>
    </source>
</evidence>
<keyword evidence="3" id="KW-1185">Reference proteome</keyword>
<gene>
    <name evidence="2" type="ORF">POSPLADRAFT_1047217</name>
</gene>
<dbReference type="OrthoDB" id="2767693at2759"/>
<dbReference type="GeneID" id="36324178"/>
<dbReference type="RefSeq" id="XP_024337687.1">
    <property type="nucleotide sequence ID" value="XM_024479228.1"/>
</dbReference>
<dbReference type="AlphaFoldDB" id="A0A1X6MXE8"/>
<evidence type="ECO:0000256" key="1">
    <source>
        <dbReference type="SAM" id="Coils"/>
    </source>
</evidence>